<dbReference type="InterPro" id="IPR009057">
    <property type="entry name" value="Homeodomain-like_sf"/>
</dbReference>
<dbReference type="InterPro" id="IPR050109">
    <property type="entry name" value="HTH-type_TetR-like_transc_reg"/>
</dbReference>
<evidence type="ECO:0000256" key="2">
    <source>
        <dbReference type="PROSITE-ProRule" id="PRU00335"/>
    </source>
</evidence>
<dbReference type="AlphaFoldDB" id="A6EYR2"/>
<dbReference type="InterPro" id="IPR015292">
    <property type="entry name" value="Tscrpt_reg_YbiH_C"/>
</dbReference>
<feature type="DNA-binding region" description="H-T-H motif" evidence="2">
    <location>
        <begin position="46"/>
        <end position="65"/>
    </location>
</feature>
<dbReference type="Gene3D" id="1.10.357.10">
    <property type="entry name" value="Tetracycline Repressor, domain 2"/>
    <property type="match status" value="1"/>
</dbReference>
<organism evidence="4 5">
    <name type="scientific">Marinobacter algicola DG893</name>
    <dbReference type="NCBI Taxonomy" id="443152"/>
    <lineage>
        <taxon>Bacteria</taxon>
        <taxon>Pseudomonadati</taxon>
        <taxon>Pseudomonadota</taxon>
        <taxon>Gammaproteobacteria</taxon>
        <taxon>Pseudomonadales</taxon>
        <taxon>Marinobacteraceae</taxon>
        <taxon>Marinobacter</taxon>
    </lineage>
</organism>
<dbReference type="PANTHER" id="PTHR30055">
    <property type="entry name" value="HTH-TYPE TRANSCRIPTIONAL REGULATOR RUTR"/>
    <property type="match status" value="1"/>
</dbReference>
<dbReference type="GO" id="GO:0000976">
    <property type="term" value="F:transcription cis-regulatory region binding"/>
    <property type="evidence" value="ECO:0007669"/>
    <property type="project" value="TreeGrafter"/>
</dbReference>
<comment type="caution">
    <text evidence="4">The sequence shown here is derived from an EMBL/GenBank/DDBJ whole genome shotgun (WGS) entry which is preliminary data.</text>
</comment>
<sequence>MQPRHRNALGEIAVANEPDRAEDETAHKLMLAGMELFGQYGFKGTTTRMIAEAADSNIGSIAYYFDNKTGLYHAIARHIAQRMRDVFGFNDERPPTEASDRDQALAQLELIVRRMVRQFAQAPEARRWLMLVIREQANPSEAFDILYEETFERVHVHLTRLIAVVMDRSPDEHRVIIEAHTIMGQIVFFLVGRFPLLRRLGLEGEFPPEVVDTVEQVVISHLHALAFTTKG</sequence>
<protein>
    <submittedName>
        <fullName evidence="4">Transcriptional regulator, TetR family protein</fullName>
    </submittedName>
</protein>
<dbReference type="InterPro" id="IPR036271">
    <property type="entry name" value="Tet_transcr_reg_TetR-rel_C_sf"/>
</dbReference>
<dbReference type="InterPro" id="IPR001647">
    <property type="entry name" value="HTH_TetR"/>
</dbReference>
<reference evidence="4 5" key="1">
    <citation type="submission" date="2007-06" db="EMBL/GenBank/DDBJ databases">
        <authorList>
            <person name="Green D."/>
            <person name="Ferriera S."/>
            <person name="Johnson J."/>
            <person name="Kravitz S."/>
            <person name="Beeson K."/>
            <person name="Sutton G."/>
            <person name="Rogers Y.-H."/>
            <person name="Friedman R."/>
            <person name="Frazier M."/>
            <person name="Venter J.C."/>
        </authorList>
    </citation>
    <scope>NUCLEOTIDE SEQUENCE [LARGE SCALE GENOMIC DNA]</scope>
    <source>
        <strain evidence="4 5">DG893</strain>
    </source>
</reference>
<dbReference type="STRING" id="443152.MDG893_04377"/>
<dbReference type="Pfam" id="PF09209">
    <property type="entry name" value="CecR_C"/>
    <property type="match status" value="1"/>
</dbReference>
<dbReference type="OrthoDB" id="9151800at2"/>
<proteinExistence type="predicted"/>
<accession>A6EYR2</accession>
<evidence type="ECO:0000313" key="4">
    <source>
        <dbReference type="EMBL" id="EDM48395.1"/>
    </source>
</evidence>
<dbReference type="SUPFAM" id="SSF46689">
    <property type="entry name" value="Homeodomain-like"/>
    <property type="match status" value="1"/>
</dbReference>
<keyword evidence="5" id="KW-1185">Reference proteome</keyword>
<evidence type="ECO:0000256" key="1">
    <source>
        <dbReference type="ARBA" id="ARBA00023125"/>
    </source>
</evidence>
<dbReference type="GO" id="GO:0003700">
    <property type="term" value="F:DNA-binding transcription factor activity"/>
    <property type="evidence" value="ECO:0007669"/>
    <property type="project" value="TreeGrafter"/>
</dbReference>
<dbReference type="PROSITE" id="PS50977">
    <property type="entry name" value="HTH_TETR_2"/>
    <property type="match status" value="1"/>
</dbReference>
<dbReference type="eggNOG" id="COG1309">
    <property type="taxonomic scope" value="Bacteria"/>
</dbReference>
<dbReference type="SUPFAM" id="SSF48498">
    <property type="entry name" value="Tetracyclin repressor-like, C-terminal domain"/>
    <property type="match status" value="1"/>
</dbReference>
<dbReference type="EMBL" id="ABCP01000007">
    <property type="protein sequence ID" value="EDM48395.1"/>
    <property type="molecule type" value="Genomic_DNA"/>
</dbReference>
<evidence type="ECO:0000313" key="5">
    <source>
        <dbReference type="Proteomes" id="UP000005856"/>
    </source>
</evidence>
<keyword evidence="1 2" id="KW-0238">DNA-binding</keyword>
<dbReference type="Proteomes" id="UP000005856">
    <property type="component" value="Unassembled WGS sequence"/>
</dbReference>
<gene>
    <name evidence="4" type="ORF">MDG893_04377</name>
</gene>
<dbReference type="Pfam" id="PF00440">
    <property type="entry name" value="TetR_N"/>
    <property type="match status" value="1"/>
</dbReference>
<feature type="domain" description="HTH tetR-type" evidence="3">
    <location>
        <begin position="23"/>
        <end position="83"/>
    </location>
</feature>
<dbReference type="PANTHER" id="PTHR30055:SF233">
    <property type="entry name" value="REGULATORY PROTEIN TETR"/>
    <property type="match status" value="1"/>
</dbReference>
<dbReference type="Gene3D" id="1.10.10.60">
    <property type="entry name" value="Homeodomain-like"/>
    <property type="match status" value="1"/>
</dbReference>
<name>A6EYR2_9GAMM</name>
<evidence type="ECO:0000259" key="3">
    <source>
        <dbReference type="PROSITE" id="PS50977"/>
    </source>
</evidence>